<comment type="caution">
    <text evidence="1">The sequence shown here is derived from an EMBL/GenBank/DDBJ whole genome shotgun (WGS) entry which is preliminary data.</text>
</comment>
<dbReference type="EMBL" id="BGPR01104424">
    <property type="protein sequence ID" value="GBM69645.1"/>
    <property type="molecule type" value="Genomic_DNA"/>
</dbReference>
<sequence length="62" mass="7105">MQPHSLLCRIRKYVDGTVIAAEACDPIRRRPDLRNRKTTQGIRNALRRFTVVLRSAVICADL</sequence>
<proteinExistence type="predicted"/>
<gene>
    <name evidence="1" type="ORF">AVEN_254907_1</name>
</gene>
<accession>A0A4Y2HWP0</accession>
<feature type="non-terminal residue" evidence="1">
    <location>
        <position position="62"/>
    </location>
</feature>
<reference evidence="1 2" key="1">
    <citation type="journal article" date="2019" name="Sci. Rep.">
        <title>Orb-weaving spider Araneus ventricosus genome elucidates the spidroin gene catalogue.</title>
        <authorList>
            <person name="Kono N."/>
            <person name="Nakamura H."/>
            <person name="Ohtoshi R."/>
            <person name="Moran D.A.P."/>
            <person name="Shinohara A."/>
            <person name="Yoshida Y."/>
            <person name="Fujiwara M."/>
            <person name="Mori M."/>
            <person name="Tomita M."/>
            <person name="Arakawa K."/>
        </authorList>
    </citation>
    <scope>NUCLEOTIDE SEQUENCE [LARGE SCALE GENOMIC DNA]</scope>
</reference>
<protein>
    <submittedName>
        <fullName evidence="1">Uncharacterized protein</fullName>
    </submittedName>
</protein>
<dbReference type="AlphaFoldDB" id="A0A4Y2HWP0"/>
<name>A0A4Y2HWP0_ARAVE</name>
<organism evidence="1 2">
    <name type="scientific">Araneus ventricosus</name>
    <name type="common">Orbweaver spider</name>
    <name type="synonym">Epeira ventricosa</name>
    <dbReference type="NCBI Taxonomy" id="182803"/>
    <lineage>
        <taxon>Eukaryota</taxon>
        <taxon>Metazoa</taxon>
        <taxon>Ecdysozoa</taxon>
        <taxon>Arthropoda</taxon>
        <taxon>Chelicerata</taxon>
        <taxon>Arachnida</taxon>
        <taxon>Araneae</taxon>
        <taxon>Araneomorphae</taxon>
        <taxon>Entelegynae</taxon>
        <taxon>Araneoidea</taxon>
        <taxon>Araneidae</taxon>
        <taxon>Araneus</taxon>
    </lineage>
</organism>
<keyword evidence="2" id="KW-1185">Reference proteome</keyword>
<dbReference type="Proteomes" id="UP000499080">
    <property type="component" value="Unassembled WGS sequence"/>
</dbReference>
<evidence type="ECO:0000313" key="2">
    <source>
        <dbReference type="Proteomes" id="UP000499080"/>
    </source>
</evidence>
<evidence type="ECO:0000313" key="1">
    <source>
        <dbReference type="EMBL" id="GBM69645.1"/>
    </source>
</evidence>